<sequence length="402" mass="43491">MIREQLDKYRPLFEEGGRFAKFFPIFEATETFVLTSGAVTKGAAHIRDALDTKRYMVMVIVALLPTVFMGAWNAGYQHNLAFGESTGFFSSMIVGLWYTLPIIIVSYTVGGIWEVLFAVVRKHEINEGFLVTGLLFPLTLPPNIPLWQVAVGISFGVVIGKEVFGGTGMNIFNPALTARAFVFFAFPAFISGDQVWIANYMGNSEQAVQGISGATPLLAVASGDLGAKATSVLAGIHQAHDLMNYSWWNCFIGFIPGSIGETSTVACLIGAAILISTGIGSWRTIVGCLVGMIAMSMVLNSFAGPGRNPMLSLPPYWHFVVGSFAFGSVYMATDPVSGSVTDVGKWIYGILIGIVCVLIRCVNPAYPEGMMLAILLMNIFATTIDHFVVQQNIRQRRLAHAG</sequence>
<gene>
    <name evidence="16 18" type="primary">nqrB</name>
    <name evidence="18" type="ORF">Pan216_05470</name>
</gene>
<feature type="transmembrane region" description="Helical" evidence="16">
    <location>
        <begin position="251"/>
        <end position="275"/>
    </location>
</feature>
<comment type="function">
    <text evidence="16">NQR complex catalyzes the reduction of ubiquinone-1 to ubiquinol by two successive reactions, coupled with the transport of Na(+) ions from the cytoplasm to the periplasm. NqrA to NqrE are probably involved in the second step, the conversion of ubisemiquinone to ubiquinol.</text>
</comment>
<dbReference type="Proteomes" id="UP000317093">
    <property type="component" value="Chromosome"/>
</dbReference>
<evidence type="ECO:0000256" key="10">
    <source>
        <dbReference type="ARBA" id="ARBA00023027"/>
    </source>
</evidence>
<dbReference type="GO" id="GO:0055085">
    <property type="term" value="P:transmembrane transport"/>
    <property type="evidence" value="ECO:0007669"/>
    <property type="project" value="InterPro"/>
</dbReference>
<dbReference type="NCBIfam" id="TIGR01937">
    <property type="entry name" value="nqrB"/>
    <property type="match status" value="1"/>
</dbReference>
<evidence type="ECO:0000256" key="13">
    <source>
        <dbReference type="ARBA" id="ARBA00023075"/>
    </source>
</evidence>
<keyword evidence="8 16" id="KW-1278">Translocase</keyword>
<dbReference type="KEGG" id="knv:Pan216_05470"/>
<keyword evidence="9 16" id="KW-1133">Transmembrane helix</keyword>
<dbReference type="PANTHER" id="PTHR30578">
    <property type="entry name" value="ELECTRON TRANSPORT COMPLEX PROTEIN RNFD"/>
    <property type="match status" value="1"/>
</dbReference>
<evidence type="ECO:0000313" key="18">
    <source>
        <dbReference type="EMBL" id="QDU59715.1"/>
    </source>
</evidence>
<evidence type="ECO:0000256" key="14">
    <source>
        <dbReference type="ARBA" id="ARBA00023136"/>
    </source>
</evidence>
<reference evidence="18 19" key="1">
    <citation type="submission" date="2019-02" db="EMBL/GenBank/DDBJ databases">
        <title>Deep-cultivation of Planctomycetes and their phenomic and genomic characterization uncovers novel biology.</title>
        <authorList>
            <person name="Wiegand S."/>
            <person name="Jogler M."/>
            <person name="Boedeker C."/>
            <person name="Pinto D."/>
            <person name="Vollmers J."/>
            <person name="Rivas-Marin E."/>
            <person name="Kohn T."/>
            <person name="Peeters S.H."/>
            <person name="Heuer A."/>
            <person name="Rast P."/>
            <person name="Oberbeckmann S."/>
            <person name="Bunk B."/>
            <person name="Jeske O."/>
            <person name="Meyerdierks A."/>
            <person name="Storesund J.E."/>
            <person name="Kallscheuer N."/>
            <person name="Luecker S."/>
            <person name="Lage O.M."/>
            <person name="Pohl T."/>
            <person name="Merkel B.J."/>
            <person name="Hornburger P."/>
            <person name="Mueller R.-W."/>
            <person name="Bruemmer F."/>
            <person name="Labrenz M."/>
            <person name="Spormann A.M."/>
            <person name="Op den Camp H."/>
            <person name="Overmann J."/>
            <person name="Amann R."/>
            <person name="Jetten M.S.M."/>
            <person name="Mascher T."/>
            <person name="Medema M.H."/>
            <person name="Devos D.P."/>
            <person name="Kaster A.-K."/>
            <person name="Ovreas L."/>
            <person name="Rohde M."/>
            <person name="Galperin M.Y."/>
            <person name="Jogler C."/>
        </authorList>
    </citation>
    <scope>NUCLEOTIDE SEQUENCE [LARGE SCALE GENOMIC DNA]</scope>
    <source>
        <strain evidence="18 19">Pan216</strain>
    </source>
</reference>
<organism evidence="18 19">
    <name type="scientific">Kolteria novifilia</name>
    <dbReference type="NCBI Taxonomy" id="2527975"/>
    <lineage>
        <taxon>Bacteria</taxon>
        <taxon>Pseudomonadati</taxon>
        <taxon>Planctomycetota</taxon>
        <taxon>Planctomycetia</taxon>
        <taxon>Kolteriales</taxon>
        <taxon>Kolteriaceae</taxon>
        <taxon>Kolteria</taxon>
    </lineage>
</organism>
<dbReference type="HAMAP" id="MF_00426">
    <property type="entry name" value="NqrB"/>
    <property type="match status" value="1"/>
</dbReference>
<keyword evidence="15 16" id="KW-0739">Sodium transport</keyword>
<dbReference type="InterPro" id="IPR004338">
    <property type="entry name" value="NqrB/RnfD"/>
</dbReference>
<keyword evidence="6 16" id="KW-0288">FMN</keyword>
<comment type="cofactor">
    <cofactor evidence="16 17">
        <name>FMN</name>
        <dbReference type="ChEBI" id="CHEBI:58210"/>
    </cofactor>
</comment>
<keyword evidence="14 16" id="KW-0472">Membrane</keyword>
<keyword evidence="11 16" id="KW-0915">Sodium</keyword>
<comment type="subunit">
    <text evidence="16">Composed of six subunits; NqrA, NqrB, NqrC, NqrD, NqrE and NqrF.</text>
</comment>
<evidence type="ECO:0000256" key="17">
    <source>
        <dbReference type="PIRSR" id="PIRSR016055-50"/>
    </source>
</evidence>
<evidence type="ECO:0000256" key="12">
    <source>
        <dbReference type="ARBA" id="ARBA00023065"/>
    </source>
</evidence>
<dbReference type="PANTHER" id="PTHR30578:SF1">
    <property type="entry name" value="NA(+)-TRANSLOCATING NADH-QUINONE REDUCTASE SUBUNIT B"/>
    <property type="match status" value="1"/>
</dbReference>
<keyword evidence="13 16" id="KW-0830">Ubiquinone</keyword>
<dbReference type="GO" id="GO:0005886">
    <property type="term" value="C:plasma membrane"/>
    <property type="evidence" value="ECO:0007669"/>
    <property type="project" value="UniProtKB-SubCell"/>
</dbReference>
<evidence type="ECO:0000256" key="4">
    <source>
        <dbReference type="ARBA" id="ARBA00022553"/>
    </source>
</evidence>
<evidence type="ECO:0000256" key="3">
    <source>
        <dbReference type="ARBA" id="ARBA00022519"/>
    </source>
</evidence>
<feature type="transmembrane region" description="Helical" evidence="16">
    <location>
        <begin position="372"/>
        <end position="389"/>
    </location>
</feature>
<comment type="subcellular location">
    <subcellularLocation>
        <location evidence="16">Cell membrane</location>
        <topology evidence="16">Multi-pass membrane protein</topology>
    </subcellularLocation>
</comment>
<keyword evidence="12 16" id="KW-0406">Ion transport</keyword>
<keyword evidence="19" id="KW-1185">Reference proteome</keyword>
<feature type="transmembrane region" description="Helical" evidence="16">
    <location>
        <begin position="315"/>
        <end position="333"/>
    </location>
</feature>
<dbReference type="InterPro" id="IPR010966">
    <property type="entry name" value="NqrB"/>
</dbReference>
<comment type="similarity">
    <text evidence="16">Belongs to the NqrB/RnfD family.</text>
</comment>
<feature type="transmembrane region" description="Helical" evidence="16">
    <location>
        <begin position="55"/>
        <end position="75"/>
    </location>
</feature>
<name>A0A518AYB1_9BACT</name>
<dbReference type="NCBIfam" id="NF003756">
    <property type="entry name" value="PRK05349.1"/>
    <property type="match status" value="1"/>
</dbReference>
<evidence type="ECO:0000256" key="5">
    <source>
        <dbReference type="ARBA" id="ARBA00022630"/>
    </source>
</evidence>
<feature type="transmembrane region" description="Helical" evidence="16">
    <location>
        <begin position="176"/>
        <end position="197"/>
    </location>
</feature>
<dbReference type="GO" id="GO:0022904">
    <property type="term" value="P:respiratory electron transport chain"/>
    <property type="evidence" value="ECO:0007669"/>
    <property type="project" value="InterPro"/>
</dbReference>
<evidence type="ECO:0000256" key="8">
    <source>
        <dbReference type="ARBA" id="ARBA00022967"/>
    </source>
</evidence>
<keyword evidence="7 16" id="KW-0812">Transmembrane</keyword>
<dbReference type="GO" id="GO:0006814">
    <property type="term" value="P:sodium ion transport"/>
    <property type="evidence" value="ECO:0007669"/>
    <property type="project" value="UniProtKB-UniRule"/>
</dbReference>
<protein>
    <recommendedName>
        <fullName evidence="16">Na(+)-translocating NADH-quinone reductase subunit B</fullName>
        <shortName evidence="16">Na(+)-NQR subunit B</shortName>
        <shortName evidence="16">Na(+)-translocating NQR subunit B</shortName>
        <ecNumber evidence="16">7.2.1.1</ecNumber>
    </recommendedName>
    <alternativeName>
        <fullName evidence="16">NQR complex subunit B</fullName>
    </alternativeName>
    <alternativeName>
        <fullName evidence="16">NQR-1 subunit B</fullName>
    </alternativeName>
</protein>
<evidence type="ECO:0000313" key="19">
    <source>
        <dbReference type="Proteomes" id="UP000317093"/>
    </source>
</evidence>
<feature type="transmembrane region" description="Helical" evidence="16">
    <location>
        <begin position="345"/>
        <end position="366"/>
    </location>
</feature>
<accession>A0A518AYB1</accession>
<feature type="transmembrane region" description="Helical" evidence="16">
    <location>
        <begin position="95"/>
        <end position="117"/>
    </location>
</feature>
<evidence type="ECO:0000256" key="15">
    <source>
        <dbReference type="ARBA" id="ARBA00023201"/>
    </source>
</evidence>
<feature type="transmembrane region" description="Helical" evidence="16">
    <location>
        <begin position="282"/>
        <end position="303"/>
    </location>
</feature>
<keyword evidence="5 16" id="KW-0285">Flavoprotein</keyword>
<dbReference type="EC" id="7.2.1.1" evidence="16"/>
<evidence type="ECO:0000256" key="16">
    <source>
        <dbReference type="HAMAP-Rule" id="MF_00426"/>
    </source>
</evidence>
<dbReference type="GO" id="GO:0016655">
    <property type="term" value="F:oxidoreductase activity, acting on NAD(P)H, quinone or similar compound as acceptor"/>
    <property type="evidence" value="ECO:0007669"/>
    <property type="project" value="UniProtKB-UniRule"/>
</dbReference>
<evidence type="ECO:0000256" key="9">
    <source>
        <dbReference type="ARBA" id="ARBA00022989"/>
    </source>
</evidence>
<keyword evidence="3" id="KW-0997">Cell inner membrane</keyword>
<dbReference type="EMBL" id="CP036279">
    <property type="protein sequence ID" value="QDU59715.1"/>
    <property type="molecule type" value="Genomic_DNA"/>
</dbReference>
<keyword evidence="4 16" id="KW-0597">Phosphoprotein</keyword>
<evidence type="ECO:0000256" key="1">
    <source>
        <dbReference type="ARBA" id="ARBA00022448"/>
    </source>
</evidence>
<feature type="modified residue" description="FMN phosphoryl threonine" evidence="16 17">
    <location>
        <position position="215"/>
    </location>
</feature>
<evidence type="ECO:0000256" key="11">
    <source>
        <dbReference type="ARBA" id="ARBA00023053"/>
    </source>
</evidence>
<dbReference type="Pfam" id="PF03116">
    <property type="entry name" value="NQR2_RnfD_RnfE"/>
    <property type="match status" value="1"/>
</dbReference>
<keyword evidence="10 16" id="KW-0520">NAD</keyword>
<keyword evidence="2 16" id="KW-1003">Cell membrane</keyword>
<keyword evidence="1 16" id="KW-0813">Transport</keyword>
<dbReference type="AlphaFoldDB" id="A0A518AYB1"/>
<dbReference type="PIRSF" id="PIRSF016055">
    <property type="entry name" value="NADH-UbQ_OxRdtase_B_su"/>
    <property type="match status" value="1"/>
</dbReference>
<dbReference type="GO" id="GO:0010181">
    <property type="term" value="F:FMN binding"/>
    <property type="evidence" value="ECO:0007669"/>
    <property type="project" value="InterPro"/>
</dbReference>
<evidence type="ECO:0000256" key="7">
    <source>
        <dbReference type="ARBA" id="ARBA00022692"/>
    </source>
</evidence>
<comment type="catalytic activity">
    <reaction evidence="16">
        <text>a ubiquinone + n Na(+)(in) + NADH + H(+) = a ubiquinol + n Na(+)(out) + NAD(+)</text>
        <dbReference type="Rhea" id="RHEA:47748"/>
        <dbReference type="Rhea" id="RHEA-COMP:9565"/>
        <dbReference type="Rhea" id="RHEA-COMP:9566"/>
        <dbReference type="ChEBI" id="CHEBI:15378"/>
        <dbReference type="ChEBI" id="CHEBI:16389"/>
        <dbReference type="ChEBI" id="CHEBI:17976"/>
        <dbReference type="ChEBI" id="CHEBI:29101"/>
        <dbReference type="ChEBI" id="CHEBI:57540"/>
        <dbReference type="ChEBI" id="CHEBI:57945"/>
        <dbReference type="EC" id="7.2.1.1"/>
    </reaction>
</comment>
<proteinExistence type="inferred from homology"/>
<keyword evidence="18" id="KW-0560">Oxidoreductase</keyword>
<evidence type="ECO:0000256" key="6">
    <source>
        <dbReference type="ARBA" id="ARBA00022643"/>
    </source>
</evidence>
<evidence type="ECO:0000256" key="2">
    <source>
        <dbReference type="ARBA" id="ARBA00022475"/>
    </source>
</evidence>